<dbReference type="Pfam" id="PF00528">
    <property type="entry name" value="BPD_transp_1"/>
    <property type="match status" value="1"/>
</dbReference>
<dbReference type="STRING" id="84521.SAMN04487994_102617"/>
<dbReference type="RefSeq" id="WP_092085491.1">
    <property type="nucleotide sequence ID" value="NZ_FNEL01000026.1"/>
</dbReference>
<dbReference type="PROSITE" id="PS50928">
    <property type="entry name" value="ABC_TM1"/>
    <property type="match status" value="1"/>
</dbReference>
<evidence type="ECO:0000256" key="1">
    <source>
        <dbReference type="ARBA" id="ARBA00004651"/>
    </source>
</evidence>
<feature type="transmembrane region" description="Helical" evidence="8">
    <location>
        <begin position="321"/>
        <end position="342"/>
    </location>
</feature>
<keyword evidence="3" id="KW-1003">Cell membrane</keyword>
<name>A0A1G8M027_9LACT</name>
<evidence type="ECO:0000256" key="8">
    <source>
        <dbReference type="RuleBase" id="RU363032"/>
    </source>
</evidence>
<feature type="domain" description="ABC transmembrane type-1" evidence="9">
    <location>
        <begin position="283"/>
        <end position="472"/>
    </location>
</feature>
<dbReference type="InterPro" id="IPR001638">
    <property type="entry name" value="Solute-binding_3/MltF_N"/>
</dbReference>
<comment type="subcellular location">
    <subcellularLocation>
        <location evidence="1 8">Cell membrane</location>
        <topology evidence="1 8">Multi-pass membrane protein</topology>
    </subcellularLocation>
</comment>
<dbReference type="CDD" id="cd06261">
    <property type="entry name" value="TM_PBP2"/>
    <property type="match status" value="1"/>
</dbReference>
<evidence type="ECO:0000256" key="3">
    <source>
        <dbReference type="ARBA" id="ARBA00022475"/>
    </source>
</evidence>
<reference evidence="10 11" key="1">
    <citation type="submission" date="2017-09" db="EMBL/GenBank/DDBJ databases">
        <title>Bacterial strain isolated from the female urinary microbiota.</title>
        <authorList>
            <person name="Thomas-White K."/>
            <person name="Kumar N."/>
            <person name="Forster S."/>
            <person name="Putonti C."/>
            <person name="Lawley T."/>
            <person name="Wolfe A.J."/>
        </authorList>
    </citation>
    <scope>NUCLEOTIDE SEQUENCE [LARGE SCALE GENOMIC DNA]</scope>
    <source>
        <strain evidence="10 11">UMB0852</strain>
    </source>
</reference>
<evidence type="ECO:0000313" key="10">
    <source>
        <dbReference type="EMBL" id="PMC58018.1"/>
    </source>
</evidence>
<evidence type="ECO:0000256" key="6">
    <source>
        <dbReference type="ARBA" id="ARBA00022989"/>
    </source>
</evidence>
<sequence>MLKRIAKAFIGLMCLQLIIGIIFNKPLTTHAKDKYILAVGAADGPFGRIKSDGSYEGIDLELIGAIAELEGFEVEFRPLAFSAGVLAVESGQVDGIIAAMSITEERKKTFDFSDPYFESGLVFGVHKDSDINDPKELKGKNVAIKNGTSGAMVAEELQPEFGYTLTTFEDSPSMYEDVATGNSVGVFEDGSLMTYAINVGGAPVRMIGEEMEVDEYGMAVLKGNNPELIEMFNDGLKKLKESGEYDAIIERNLGGEAKEKNEAEGASFVDLFKTHRKALLSGLGTTLWMTVLSILIATVFGLLIGLMRTSDSTVLKAISTLYIDLIRGVPLIVLAFFIYFGLPQTFDFRLSSYVAGLITLILNASAYLGEIVRSGIQAVDKGQTEAAYSSGLTYWQTMRYVIMPQALRIITPSYLNQMIITLKDTSILSVIGLVELTQAGKIIISSNFQSGKMWMMVALMYFIVITILSKLSNYIDRHYHTY</sequence>
<feature type="transmembrane region" description="Helical" evidence="8">
    <location>
        <begin position="287"/>
        <end position="309"/>
    </location>
</feature>
<comment type="similarity">
    <text evidence="8">Belongs to the binding-protein-dependent transport system permease family.</text>
</comment>
<keyword evidence="4 8" id="KW-0812">Transmembrane</keyword>
<evidence type="ECO:0000256" key="7">
    <source>
        <dbReference type="ARBA" id="ARBA00023136"/>
    </source>
</evidence>
<dbReference type="InterPro" id="IPR000515">
    <property type="entry name" value="MetI-like"/>
</dbReference>
<proteinExistence type="inferred from homology"/>
<organism evidence="10 11">
    <name type="scientific">Dolosicoccus paucivorans</name>
    <dbReference type="NCBI Taxonomy" id="84521"/>
    <lineage>
        <taxon>Bacteria</taxon>
        <taxon>Bacillati</taxon>
        <taxon>Bacillota</taxon>
        <taxon>Bacilli</taxon>
        <taxon>Lactobacillales</taxon>
        <taxon>Aerococcaceae</taxon>
        <taxon>Dolosicoccus</taxon>
    </lineage>
</organism>
<dbReference type="SMART" id="SM00062">
    <property type="entry name" value="PBPb"/>
    <property type="match status" value="1"/>
</dbReference>
<dbReference type="Gene3D" id="1.10.3720.10">
    <property type="entry name" value="MetI-like"/>
    <property type="match status" value="1"/>
</dbReference>
<dbReference type="EMBL" id="PNHE01000029">
    <property type="protein sequence ID" value="PMC58018.1"/>
    <property type="molecule type" value="Genomic_DNA"/>
</dbReference>
<evidence type="ECO:0000256" key="5">
    <source>
        <dbReference type="ARBA" id="ARBA00022970"/>
    </source>
</evidence>
<dbReference type="GO" id="GO:0006865">
    <property type="term" value="P:amino acid transport"/>
    <property type="evidence" value="ECO:0007669"/>
    <property type="project" value="UniProtKB-KW"/>
</dbReference>
<keyword evidence="6 8" id="KW-1133">Transmembrane helix</keyword>
<dbReference type="GO" id="GO:0022857">
    <property type="term" value="F:transmembrane transporter activity"/>
    <property type="evidence" value="ECO:0007669"/>
    <property type="project" value="InterPro"/>
</dbReference>
<dbReference type="Gene3D" id="3.40.190.10">
    <property type="entry name" value="Periplasmic binding protein-like II"/>
    <property type="match status" value="2"/>
</dbReference>
<gene>
    <name evidence="10" type="ORF">CJ205_06525</name>
</gene>
<keyword evidence="11" id="KW-1185">Reference proteome</keyword>
<dbReference type="InterPro" id="IPR010065">
    <property type="entry name" value="AA_ABC_transptr_permease_3TM"/>
</dbReference>
<comment type="caution">
    <text evidence="10">The sequence shown here is derived from an EMBL/GenBank/DDBJ whole genome shotgun (WGS) entry which is preliminary data.</text>
</comment>
<feature type="transmembrane region" description="Helical" evidence="8">
    <location>
        <begin position="453"/>
        <end position="475"/>
    </location>
</feature>
<keyword evidence="5" id="KW-0029">Amino-acid transport</keyword>
<evidence type="ECO:0000256" key="4">
    <source>
        <dbReference type="ARBA" id="ARBA00022692"/>
    </source>
</evidence>
<dbReference type="Pfam" id="PF00497">
    <property type="entry name" value="SBP_bac_3"/>
    <property type="match status" value="1"/>
</dbReference>
<dbReference type="AlphaFoldDB" id="A0A1G8M027"/>
<evidence type="ECO:0000256" key="2">
    <source>
        <dbReference type="ARBA" id="ARBA00022448"/>
    </source>
</evidence>
<dbReference type="InterPro" id="IPR043429">
    <property type="entry name" value="ArtM/GltK/GlnP/TcyL/YhdX-like"/>
</dbReference>
<dbReference type="FunFam" id="1.10.3720.10:FF:000033">
    <property type="entry name" value="Polar amino acid ABC transporter permease"/>
    <property type="match status" value="1"/>
</dbReference>
<dbReference type="NCBIfam" id="TIGR01726">
    <property type="entry name" value="HEQRo_perm_3TM"/>
    <property type="match status" value="1"/>
</dbReference>
<dbReference type="GO" id="GO:0043190">
    <property type="term" value="C:ATP-binding cassette (ABC) transporter complex"/>
    <property type="evidence" value="ECO:0007669"/>
    <property type="project" value="InterPro"/>
</dbReference>
<dbReference type="PANTHER" id="PTHR30614:SF46">
    <property type="entry name" value="ABC TRANSPORTER MEMBRANE SPANNING PERMEASE-GLUTAMINE TRANSPORT"/>
    <property type="match status" value="1"/>
</dbReference>
<protein>
    <submittedName>
        <fullName evidence="10">Glutamine ABC transporter permease</fullName>
    </submittedName>
</protein>
<evidence type="ECO:0000313" key="11">
    <source>
        <dbReference type="Proteomes" id="UP000235682"/>
    </source>
</evidence>
<dbReference type="InterPro" id="IPR035906">
    <property type="entry name" value="MetI-like_sf"/>
</dbReference>
<dbReference type="Proteomes" id="UP000235682">
    <property type="component" value="Unassembled WGS sequence"/>
</dbReference>
<evidence type="ECO:0000259" key="9">
    <source>
        <dbReference type="PROSITE" id="PS50928"/>
    </source>
</evidence>
<dbReference type="SUPFAM" id="SSF161098">
    <property type="entry name" value="MetI-like"/>
    <property type="match status" value="1"/>
</dbReference>
<keyword evidence="7 8" id="KW-0472">Membrane</keyword>
<dbReference type="SUPFAM" id="SSF53850">
    <property type="entry name" value="Periplasmic binding protein-like II"/>
    <property type="match status" value="1"/>
</dbReference>
<dbReference type="PANTHER" id="PTHR30614">
    <property type="entry name" value="MEMBRANE COMPONENT OF AMINO ACID ABC TRANSPORTER"/>
    <property type="match status" value="1"/>
</dbReference>
<keyword evidence="2 8" id="KW-0813">Transport</keyword>
<feature type="transmembrane region" description="Helical" evidence="8">
    <location>
        <begin position="348"/>
        <end position="368"/>
    </location>
</feature>
<accession>A0A1G8M027</accession>